<dbReference type="AlphaFoldDB" id="A0A1M6Y843"/>
<dbReference type="GO" id="GO:0009062">
    <property type="term" value="P:fatty acid catabolic process"/>
    <property type="evidence" value="ECO:0007669"/>
    <property type="project" value="TreeGrafter"/>
</dbReference>
<evidence type="ECO:0000313" key="5">
    <source>
        <dbReference type="EMBL" id="SHL14454.1"/>
    </source>
</evidence>
<protein>
    <submittedName>
        <fullName evidence="5">Acyl-CoA hydrolase</fullName>
    </submittedName>
</protein>
<dbReference type="EMBL" id="FRBM01000002">
    <property type="protein sequence ID" value="SHL14454.1"/>
    <property type="molecule type" value="Genomic_DNA"/>
</dbReference>
<name>A0A1M6Y843_9FLAO</name>
<keyword evidence="2 3" id="KW-0378">Hydrolase</keyword>
<evidence type="ECO:0000259" key="4">
    <source>
        <dbReference type="PROSITE" id="PS51770"/>
    </source>
</evidence>
<dbReference type="Proteomes" id="UP000184069">
    <property type="component" value="Unassembled WGS sequence"/>
</dbReference>
<gene>
    <name evidence="5" type="ORF">SAMN05444407_102399</name>
</gene>
<reference evidence="5 6" key="1">
    <citation type="submission" date="2016-11" db="EMBL/GenBank/DDBJ databases">
        <authorList>
            <person name="Jaros S."/>
            <person name="Januszkiewicz K."/>
            <person name="Wedrychowicz H."/>
        </authorList>
    </citation>
    <scope>NUCLEOTIDE SEQUENCE [LARGE SCALE GENOMIC DNA]</scope>
    <source>
        <strain evidence="5 6">DSM 27621</strain>
    </source>
</reference>
<dbReference type="InterPro" id="IPR033120">
    <property type="entry name" value="HOTDOG_ACOT"/>
</dbReference>
<dbReference type="InterPro" id="IPR040170">
    <property type="entry name" value="Cytosol_ACT"/>
</dbReference>
<dbReference type="PROSITE" id="PS51770">
    <property type="entry name" value="HOTDOG_ACOT"/>
    <property type="match status" value="1"/>
</dbReference>
<dbReference type="CDD" id="cd03442">
    <property type="entry name" value="BFIT_BACH"/>
    <property type="match status" value="1"/>
</dbReference>
<organism evidence="5 6">
    <name type="scientific">Chryseobacterium contaminans</name>
    <dbReference type="NCBI Taxonomy" id="1423959"/>
    <lineage>
        <taxon>Bacteria</taxon>
        <taxon>Pseudomonadati</taxon>
        <taxon>Bacteroidota</taxon>
        <taxon>Flavobacteriia</taxon>
        <taxon>Flavobacteriales</taxon>
        <taxon>Weeksellaceae</taxon>
        <taxon>Chryseobacterium group</taxon>
        <taxon>Chryseobacterium</taxon>
    </lineage>
</organism>
<evidence type="ECO:0000313" key="6">
    <source>
        <dbReference type="Proteomes" id="UP000184069"/>
    </source>
</evidence>
<evidence type="ECO:0000256" key="3">
    <source>
        <dbReference type="PROSITE-ProRule" id="PRU01106"/>
    </source>
</evidence>
<dbReference type="PANTHER" id="PTHR11049:SF31">
    <property type="entry name" value="HOTDOG ACOT-TYPE DOMAIN-CONTAINING PROTEIN"/>
    <property type="match status" value="1"/>
</dbReference>
<dbReference type="GO" id="GO:0006637">
    <property type="term" value="P:acyl-CoA metabolic process"/>
    <property type="evidence" value="ECO:0007669"/>
    <property type="project" value="TreeGrafter"/>
</dbReference>
<dbReference type="PANTHER" id="PTHR11049">
    <property type="entry name" value="ACYL COENZYME A THIOESTER HYDROLASE"/>
    <property type="match status" value="1"/>
</dbReference>
<dbReference type="InterPro" id="IPR029069">
    <property type="entry name" value="HotDog_dom_sf"/>
</dbReference>
<accession>A0A1M6Y843</accession>
<evidence type="ECO:0000256" key="1">
    <source>
        <dbReference type="ARBA" id="ARBA00010458"/>
    </source>
</evidence>
<comment type="similarity">
    <text evidence="1">Belongs to the acyl coenzyme A hydrolase family.</text>
</comment>
<dbReference type="GO" id="GO:0052816">
    <property type="term" value="F:long-chain fatty acyl-CoA hydrolase activity"/>
    <property type="evidence" value="ECO:0007669"/>
    <property type="project" value="TreeGrafter"/>
</dbReference>
<evidence type="ECO:0000256" key="2">
    <source>
        <dbReference type="ARBA" id="ARBA00022801"/>
    </source>
</evidence>
<feature type="domain" description="HotDog ACOT-type" evidence="4">
    <location>
        <begin position="32"/>
        <end position="142"/>
    </location>
</feature>
<dbReference type="SUPFAM" id="SSF54637">
    <property type="entry name" value="Thioesterase/thiol ester dehydrase-isomerase"/>
    <property type="match status" value="1"/>
</dbReference>
<dbReference type="STRING" id="1423959.SAMN05444407_102399"/>
<proteinExistence type="inferred from homology"/>
<sequence length="164" mass="18772">MIEKMNNSLKINKYYSFENPSFNAKFVLQIINNMNYHTRKWVKPEDLNPNHSLFGGRLLQWIDEEAALYAIIQLENTKVVTKFISEINFVSSAKQGDIIEIGIEATHFGSSSITLRCDVRNKMTHQTIITVEKIVMVNLDSEGNPAPHGKTKIEFVKDRLNSTL</sequence>
<dbReference type="Pfam" id="PF03061">
    <property type="entry name" value="4HBT"/>
    <property type="match status" value="1"/>
</dbReference>
<dbReference type="InterPro" id="IPR006683">
    <property type="entry name" value="Thioestr_dom"/>
</dbReference>
<dbReference type="Gene3D" id="3.10.129.10">
    <property type="entry name" value="Hotdog Thioesterase"/>
    <property type="match status" value="1"/>
</dbReference>
<dbReference type="GO" id="GO:0005829">
    <property type="term" value="C:cytosol"/>
    <property type="evidence" value="ECO:0007669"/>
    <property type="project" value="TreeGrafter"/>
</dbReference>
<dbReference type="FunFam" id="3.10.129.10:FF:000040">
    <property type="entry name" value="Acyl-CoA thioesterase"/>
    <property type="match status" value="1"/>
</dbReference>